<gene>
    <name evidence="3" type="ORF">BRW65_14175</name>
</gene>
<evidence type="ECO:0000313" key="3">
    <source>
        <dbReference type="EMBL" id="OJZ73417.1"/>
    </source>
</evidence>
<accession>A0A1Q4HUP8</accession>
<evidence type="ECO:0000259" key="2">
    <source>
        <dbReference type="PROSITE" id="PS50921"/>
    </source>
</evidence>
<dbReference type="EMBL" id="MPNT01000011">
    <property type="protein sequence ID" value="OJZ73417.1"/>
    <property type="molecule type" value="Genomic_DNA"/>
</dbReference>
<feature type="domain" description="ANTAR" evidence="2">
    <location>
        <begin position="1"/>
        <end position="59"/>
    </location>
</feature>
<reference evidence="3 4" key="1">
    <citation type="submission" date="2016-11" db="EMBL/GenBank/DDBJ databases">
        <title>Genome sequences of unsequenced Mycobacteria.</title>
        <authorList>
            <person name="Greninger A.L."/>
            <person name="Fang F."/>
            <person name="Jerome K.R."/>
        </authorList>
    </citation>
    <scope>NUCLEOTIDE SEQUENCE [LARGE SCALE GENOMIC DNA]</scope>
    <source>
        <strain evidence="3 4">M11</strain>
    </source>
</reference>
<keyword evidence="4" id="KW-1185">Reference proteome</keyword>
<protein>
    <recommendedName>
        <fullName evidence="2">ANTAR domain-containing protein</fullName>
    </recommendedName>
</protein>
<dbReference type="PROSITE" id="PS50921">
    <property type="entry name" value="ANTAR"/>
    <property type="match status" value="1"/>
</dbReference>
<sequence>MSTDHSTPDPRRSADRILDTAEGVLITLRRYHLNQAFIELARTSRRHAIPLTSLADALVALAQGQSTADCEKRAVHIARATWGALLDGNERYHPAERDAAPCDLRPTRSGQPSTSTRRHRIVGDVR</sequence>
<dbReference type="InterPro" id="IPR005561">
    <property type="entry name" value="ANTAR"/>
</dbReference>
<feature type="region of interest" description="Disordered" evidence="1">
    <location>
        <begin position="96"/>
        <end position="126"/>
    </location>
</feature>
<proteinExistence type="predicted"/>
<dbReference type="RefSeq" id="WP_071509897.1">
    <property type="nucleotide sequence ID" value="NZ_MPNT01000011.1"/>
</dbReference>
<dbReference type="GO" id="GO:0003723">
    <property type="term" value="F:RNA binding"/>
    <property type="evidence" value="ECO:0007669"/>
    <property type="project" value="InterPro"/>
</dbReference>
<dbReference type="Proteomes" id="UP000186438">
    <property type="component" value="Unassembled WGS sequence"/>
</dbReference>
<organism evidence="3 4">
    <name type="scientific">Mycobacterium paraffinicum</name>
    <dbReference type="NCBI Taxonomy" id="53378"/>
    <lineage>
        <taxon>Bacteria</taxon>
        <taxon>Bacillati</taxon>
        <taxon>Actinomycetota</taxon>
        <taxon>Actinomycetes</taxon>
        <taxon>Mycobacteriales</taxon>
        <taxon>Mycobacteriaceae</taxon>
        <taxon>Mycobacterium</taxon>
    </lineage>
</organism>
<dbReference type="AlphaFoldDB" id="A0A1Q4HUP8"/>
<comment type="caution">
    <text evidence="3">The sequence shown here is derived from an EMBL/GenBank/DDBJ whole genome shotgun (WGS) entry which is preliminary data.</text>
</comment>
<dbReference type="STRING" id="53378.BRW65_14175"/>
<name>A0A1Q4HUP8_9MYCO</name>
<evidence type="ECO:0000313" key="4">
    <source>
        <dbReference type="Proteomes" id="UP000186438"/>
    </source>
</evidence>
<evidence type="ECO:0000256" key="1">
    <source>
        <dbReference type="SAM" id="MobiDB-lite"/>
    </source>
</evidence>